<dbReference type="Proteomes" id="UP000703269">
    <property type="component" value="Unassembled WGS sequence"/>
</dbReference>
<gene>
    <name evidence="3" type="ORF">PsYK624_129850</name>
</gene>
<keyword evidence="2" id="KW-0812">Transmembrane</keyword>
<name>A0A9P3GM59_9APHY</name>
<sequence length="145" mass="15436">MGLHGTGAVVLVAMVVATVVCTCATIAAVLIVRRRRLARHLPRLPALRLPWRAAEGDVEAFEEKPDVWPEEKVALPALARTPLWKTRTLPDRADRAVVLSPALFAPGGVSTGADGGEDETSELPPPYTPPTSAAHAPRKGVLRVV</sequence>
<dbReference type="AlphaFoldDB" id="A0A9P3GM59"/>
<dbReference type="EMBL" id="BPQB01000064">
    <property type="protein sequence ID" value="GJE96779.1"/>
    <property type="molecule type" value="Genomic_DNA"/>
</dbReference>
<feature type="compositionally biased region" description="Basic residues" evidence="1">
    <location>
        <begin position="136"/>
        <end position="145"/>
    </location>
</feature>
<reference evidence="3 4" key="1">
    <citation type="submission" date="2021-08" db="EMBL/GenBank/DDBJ databases">
        <title>Draft Genome Sequence of Phanerochaete sordida strain YK-624.</title>
        <authorList>
            <person name="Mori T."/>
            <person name="Dohra H."/>
            <person name="Suzuki T."/>
            <person name="Kawagishi H."/>
            <person name="Hirai H."/>
        </authorList>
    </citation>
    <scope>NUCLEOTIDE SEQUENCE [LARGE SCALE GENOMIC DNA]</scope>
    <source>
        <strain evidence="3 4">YK-624</strain>
    </source>
</reference>
<organism evidence="3 4">
    <name type="scientific">Phanerochaete sordida</name>
    <dbReference type="NCBI Taxonomy" id="48140"/>
    <lineage>
        <taxon>Eukaryota</taxon>
        <taxon>Fungi</taxon>
        <taxon>Dikarya</taxon>
        <taxon>Basidiomycota</taxon>
        <taxon>Agaricomycotina</taxon>
        <taxon>Agaricomycetes</taxon>
        <taxon>Polyporales</taxon>
        <taxon>Phanerochaetaceae</taxon>
        <taxon>Phanerochaete</taxon>
    </lineage>
</organism>
<evidence type="ECO:0000313" key="4">
    <source>
        <dbReference type="Proteomes" id="UP000703269"/>
    </source>
</evidence>
<evidence type="ECO:0000256" key="1">
    <source>
        <dbReference type="SAM" id="MobiDB-lite"/>
    </source>
</evidence>
<feature type="transmembrane region" description="Helical" evidence="2">
    <location>
        <begin position="6"/>
        <end position="32"/>
    </location>
</feature>
<keyword evidence="2" id="KW-0472">Membrane</keyword>
<evidence type="ECO:0000256" key="2">
    <source>
        <dbReference type="SAM" id="Phobius"/>
    </source>
</evidence>
<keyword evidence="4" id="KW-1185">Reference proteome</keyword>
<proteinExistence type="predicted"/>
<protein>
    <submittedName>
        <fullName evidence="3">Uncharacterized protein</fullName>
    </submittedName>
</protein>
<keyword evidence="2" id="KW-1133">Transmembrane helix</keyword>
<accession>A0A9P3GM59</accession>
<evidence type="ECO:0000313" key="3">
    <source>
        <dbReference type="EMBL" id="GJE96779.1"/>
    </source>
</evidence>
<feature type="region of interest" description="Disordered" evidence="1">
    <location>
        <begin position="105"/>
        <end position="145"/>
    </location>
</feature>
<comment type="caution">
    <text evidence="3">The sequence shown here is derived from an EMBL/GenBank/DDBJ whole genome shotgun (WGS) entry which is preliminary data.</text>
</comment>